<dbReference type="EMBL" id="PDCK01000040">
    <property type="protein sequence ID" value="PRQ48515.1"/>
    <property type="molecule type" value="Genomic_DNA"/>
</dbReference>
<keyword evidence="1" id="KW-1133">Transmembrane helix</keyword>
<dbReference type="Gramene" id="PRQ48515">
    <property type="protein sequence ID" value="PRQ48515"/>
    <property type="gene ID" value="RchiOBHm_Chr2g0111571"/>
</dbReference>
<keyword evidence="1" id="KW-0472">Membrane</keyword>
<evidence type="ECO:0000313" key="2">
    <source>
        <dbReference type="EMBL" id="PRQ48515.1"/>
    </source>
</evidence>
<dbReference type="AlphaFoldDB" id="A0A2P6RPZ4"/>
<evidence type="ECO:0000256" key="1">
    <source>
        <dbReference type="SAM" id="Phobius"/>
    </source>
</evidence>
<feature type="transmembrane region" description="Helical" evidence="1">
    <location>
        <begin position="12"/>
        <end position="39"/>
    </location>
</feature>
<reference evidence="2 3" key="1">
    <citation type="journal article" date="2018" name="Nat. Genet.">
        <title>The Rosa genome provides new insights in the design of modern roses.</title>
        <authorList>
            <person name="Bendahmane M."/>
        </authorList>
    </citation>
    <scope>NUCLEOTIDE SEQUENCE [LARGE SCALE GENOMIC DNA]</scope>
    <source>
        <strain evidence="3">cv. Old Blush</strain>
    </source>
</reference>
<sequence length="122" mass="13453">MYTRNESSIAIFSALSLAAISEPLIMYSLTLVLPLYFILARDLTKFCTSALSEILNFSAMELKNSLANSESGILPFTFSRMLFLIMINAILLCLYHFSYLSLASLLELSVNAAGGSSFNSWS</sequence>
<comment type="caution">
    <text evidence="2">The sequence shown here is derived from an EMBL/GenBank/DDBJ whole genome shotgun (WGS) entry which is preliminary data.</text>
</comment>
<protein>
    <submittedName>
        <fullName evidence="2">Uncharacterized protein</fullName>
    </submittedName>
</protein>
<organism evidence="2 3">
    <name type="scientific">Rosa chinensis</name>
    <name type="common">China rose</name>
    <dbReference type="NCBI Taxonomy" id="74649"/>
    <lineage>
        <taxon>Eukaryota</taxon>
        <taxon>Viridiplantae</taxon>
        <taxon>Streptophyta</taxon>
        <taxon>Embryophyta</taxon>
        <taxon>Tracheophyta</taxon>
        <taxon>Spermatophyta</taxon>
        <taxon>Magnoliopsida</taxon>
        <taxon>eudicotyledons</taxon>
        <taxon>Gunneridae</taxon>
        <taxon>Pentapetalae</taxon>
        <taxon>rosids</taxon>
        <taxon>fabids</taxon>
        <taxon>Rosales</taxon>
        <taxon>Rosaceae</taxon>
        <taxon>Rosoideae</taxon>
        <taxon>Rosoideae incertae sedis</taxon>
        <taxon>Rosa</taxon>
    </lineage>
</organism>
<keyword evidence="3" id="KW-1185">Reference proteome</keyword>
<dbReference type="Proteomes" id="UP000238479">
    <property type="component" value="Chromosome 2"/>
</dbReference>
<gene>
    <name evidence="2" type="ORF">RchiOBHm_Chr2g0111571</name>
</gene>
<proteinExistence type="predicted"/>
<feature type="transmembrane region" description="Helical" evidence="1">
    <location>
        <begin position="81"/>
        <end position="102"/>
    </location>
</feature>
<name>A0A2P6RPZ4_ROSCH</name>
<keyword evidence="1" id="KW-0812">Transmembrane</keyword>
<evidence type="ECO:0000313" key="3">
    <source>
        <dbReference type="Proteomes" id="UP000238479"/>
    </source>
</evidence>
<accession>A0A2P6RPZ4</accession>